<organism evidence="1">
    <name type="scientific">marine metagenome</name>
    <dbReference type="NCBI Taxonomy" id="408172"/>
    <lineage>
        <taxon>unclassified sequences</taxon>
        <taxon>metagenomes</taxon>
        <taxon>ecological metagenomes</taxon>
    </lineage>
</organism>
<feature type="non-terminal residue" evidence="1">
    <location>
        <position position="26"/>
    </location>
</feature>
<dbReference type="EMBL" id="UINC01132742">
    <property type="protein sequence ID" value="SVD15242.1"/>
    <property type="molecule type" value="Genomic_DNA"/>
</dbReference>
<sequence>MGDRRQFQHVAVLLSRAAWCHVGWAP</sequence>
<protein>
    <submittedName>
        <fullName evidence="1">Uncharacterized protein</fullName>
    </submittedName>
</protein>
<dbReference type="AlphaFoldDB" id="A0A382T0A8"/>
<accession>A0A382T0A8</accession>
<evidence type="ECO:0000313" key="1">
    <source>
        <dbReference type="EMBL" id="SVD15242.1"/>
    </source>
</evidence>
<gene>
    <name evidence="1" type="ORF">METZ01_LOCUS368096</name>
</gene>
<reference evidence="1" key="1">
    <citation type="submission" date="2018-05" db="EMBL/GenBank/DDBJ databases">
        <authorList>
            <person name="Lanie J.A."/>
            <person name="Ng W.-L."/>
            <person name="Kazmierczak K.M."/>
            <person name="Andrzejewski T.M."/>
            <person name="Davidsen T.M."/>
            <person name="Wayne K.J."/>
            <person name="Tettelin H."/>
            <person name="Glass J.I."/>
            <person name="Rusch D."/>
            <person name="Podicherti R."/>
            <person name="Tsui H.-C.T."/>
            <person name="Winkler M.E."/>
        </authorList>
    </citation>
    <scope>NUCLEOTIDE SEQUENCE</scope>
</reference>
<proteinExistence type="predicted"/>
<name>A0A382T0A8_9ZZZZ</name>